<comment type="caution">
    <text evidence="2">The sequence shown here is derived from an EMBL/GenBank/DDBJ whole genome shotgun (WGS) entry which is preliminary data.</text>
</comment>
<dbReference type="Pfam" id="PF13302">
    <property type="entry name" value="Acetyltransf_3"/>
    <property type="match status" value="1"/>
</dbReference>
<feature type="domain" description="N-acetyltransferase" evidence="1">
    <location>
        <begin position="36"/>
        <end position="181"/>
    </location>
</feature>
<dbReference type="InterPro" id="IPR051908">
    <property type="entry name" value="Ribosomal_N-acetyltransferase"/>
</dbReference>
<reference evidence="2 3" key="1">
    <citation type="journal article" date="2019" name="Int. J. Syst. Evol. Microbiol.">
        <title>The Global Catalogue of Microorganisms (GCM) 10K type strain sequencing project: providing services to taxonomists for standard genome sequencing and annotation.</title>
        <authorList>
            <consortium name="The Broad Institute Genomics Platform"/>
            <consortium name="The Broad Institute Genome Sequencing Center for Infectious Disease"/>
            <person name="Wu L."/>
            <person name="Ma J."/>
        </authorList>
    </citation>
    <scope>NUCLEOTIDE SEQUENCE [LARGE SCALE GENOMIC DNA]</scope>
    <source>
        <strain evidence="2 3">JCM 15115</strain>
    </source>
</reference>
<proteinExistence type="predicted"/>
<dbReference type="Gene3D" id="3.40.630.30">
    <property type="match status" value="1"/>
</dbReference>
<dbReference type="PROSITE" id="PS51186">
    <property type="entry name" value="GNAT"/>
    <property type="match status" value="1"/>
</dbReference>
<dbReference type="EMBL" id="BAAADE010000003">
    <property type="protein sequence ID" value="GAA0603646.1"/>
    <property type="molecule type" value="Genomic_DNA"/>
</dbReference>
<gene>
    <name evidence="2" type="ORF">GCM10008943_18880</name>
</gene>
<dbReference type="PANTHER" id="PTHR43441:SF2">
    <property type="entry name" value="FAMILY ACETYLTRANSFERASE, PUTATIVE (AFU_ORTHOLOGUE AFUA_7G00850)-RELATED"/>
    <property type="match status" value="1"/>
</dbReference>
<name>A0ABN1G3W7_9HYPH</name>
<dbReference type="RefSeq" id="WP_343804834.1">
    <property type="nucleotide sequence ID" value="NZ_BAAADE010000003.1"/>
</dbReference>
<dbReference type="Proteomes" id="UP001424441">
    <property type="component" value="Unassembled WGS sequence"/>
</dbReference>
<dbReference type="InterPro" id="IPR016181">
    <property type="entry name" value="Acyl_CoA_acyltransferase"/>
</dbReference>
<accession>A0ABN1G3W7</accession>
<evidence type="ECO:0000259" key="1">
    <source>
        <dbReference type="PROSITE" id="PS51186"/>
    </source>
</evidence>
<organism evidence="2 3">
    <name type="scientific">Paenochrobactrum glaciei</name>
    <dbReference type="NCBI Taxonomy" id="486407"/>
    <lineage>
        <taxon>Bacteria</taxon>
        <taxon>Pseudomonadati</taxon>
        <taxon>Pseudomonadota</taxon>
        <taxon>Alphaproteobacteria</taxon>
        <taxon>Hyphomicrobiales</taxon>
        <taxon>Brucellaceae</taxon>
        <taxon>Paenochrobactrum</taxon>
    </lineage>
</organism>
<keyword evidence="3" id="KW-1185">Reference proteome</keyword>
<sequence>MTDLTNWTPREKPQRIILDGQYVRLEPLDVERHGDQLYAASSVADVDQRFRYLFDQPPASREAFTPWLEQSAANTETIFFAVIDKKTGLVAGRQALMRIEPQYGVIEIGNIYWGPAISRQRGATEAQYLFMQYVFDGLGYRRYEWKCNNDNEPSKHAALRFGFTFEGIFRQHMVAKGLNRDSAWFSIIDSEWPALKRAYQAWLNPDNFNENGEQIRKLESFIKAEQSA</sequence>
<dbReference type="SUPFAM" id="SSF55729">
    <property type="entry name" value="Acyl-CoA N-acyltransferases (Nat)"/>
    <property type="match status" value="1"/>
</dbReference>
<protein>
    <submittedName>
        <fullName evidence="2">GNAT family protein</fullName>
    </submittedName>
</protein>
<dbReference type="InterPro" id="IPR000182">
    <property type="entry name" value="GNAT_dom"/>
</dbReference>
<evidence type="ECO:0000313" key="2">
    <source>
        <dbReference type="EMBL" id="GAA0603646.1"/>
    </source>
</evidence>
<evidence type="ECO:0000313" key="3">
    <source>
        <dbReference type="Proteomes" id="UP001424441"/>
    </source>
</evidence>
<dbReference type="PANTHER" id="PTHR43441">
    <property type="entry name" value="RIBOSOMAL-PROTEIN-SERINE ACETYLTRANSFERASE"/>
    <property type="match status" value="1"/>
</dbReference>